<name>A0ABN8PAV3_9CNID</name>
<protein>
    <recommendedName>
        <fullName evidence="3">Tesmin/TSO1-like CXC domain-containing protein</fullName>
    </recommendedName>
</protein>
<keyword evidence="2" id="KW-1185">Reference proteome</keyword>
<organism evidence="1 2">
    <name type="scientific">Porites evermanni</name>
    <dbReference type="NCBI Taxonomy" id="104178"/>
    <lineage>
        <taxon>Eukaryota</taxon>
        <taxon>Metazoa</taxon>
        <taxon>Cnidaria</taxon>
        <taxon>Anthozoa</taxon>
        <taxon>Hexacorallia</taxon>
        <taxon>Scleractinia</taxon>
        <taxon>Fungiina</taxon>
        <taxon>Poritidae</taxon>
        <taxon>Porites</taxon>
    </lineage>
</organism>
<proteinExistence type="predicted"/>
<feature type="non-terminal residue" evidence="1">
    <location>
        <position position="1"/>
    </location>
</feature>
<gene>
    <name evidence="1" type="ORF">PEVE_00041548</name>
</gene>
<evidence type="ECO:0000313" key="2">
    <source>
        <dbReference type="Proteomes" id="UP001159427"/>
    </source>
</evidence>
<evidence type="ECO:0008006" key="3">
    <source>
        <dbReference type="Google" id="ProtNLM"/>
    </source>
</evidence>
<dbReference type="Proteomes" id="UP001159427">
    <property type="component" value="Unassembled WGS sequence"/>
</dbReference>
<evidence type="ECO:0000313" key="1">
    <source>
        <dbReference type="EMBL" id="CAH3140001.1"/>
    </source>
</evidence>
<sequence length="181" mass="20410">LRTPFDRKIDENFGYVSSVQGAYKLIGEFKTRSTTKFSCFKVDKDFGNIGLTKNMRVARSVHWTVQEPALDKKLVAKDVHAHLDNKLMASHILSLLPNAIKMLHVNVNKTVPCDAACCFGGTHLGQEKNTTTGNETCFSRCKCGFCRCLNRVQEFRVYRVQECCSEIDCMVAYNNEAGKKD</sequence>
<reference evidence="1 2" key="1">
    <citation type="submission" date="2022-05" db="EMBL/GenBank/DDBJ databases">
        <authorList>
            <consortium name="Genoscope - CEA"/>
            <person name="William W."/>
        </authorList>
    </citation>
    <scope>NUCLEOTIDE SEQUENCE [LARGE SCALE GENOMIC DNA]</scope>
</reference>
<comment type="caution">
    <text evidence="1">The sequence shown here is derived from an EMBL/GenBank/DDBJ whole genome shotgun (WGS) entry which is preliminary data.</text>
</comment>
<accession>A0ABN8PAV3</accession>
<dbReference type="EMBL" id="CALNXI010000792">
    <property type="protein sequence ID" value="CAH3140001.1"/>
    <property type="molecule type" value="Genomic_DNA"/>
</dbReference>